<name>X1MCJ3_9ZZZZ</name>
<accession>X1MCJ3</accession>
<sequence length="38" mass="4443">RKKHLPDSEDLLRLTEFLGDLVDALKFVSDKIKEGFIR</sequence>
<dbReference type="AlphaFoldDB" id="X1MCJ3"/>
<comment type="caution">
    <text evidence="1">The sequence shown here is derived from an EMBL/GenBank/DDBJ whole genome shotgun (WGS) entry which is preliminary data.</text>
</comment>
<organism evidence="1">
    <name type="scientific">marine sediment metagenome</name>
    <dbReference type="NCBI Taxonomy" id="412755"/>
    <lineage>
        <taxon>unclassified sequences</taxon>
        <taxon>metagenomes</taxon>
        <taxon>ecological metagenomes</taxon>
    </lineage>
</organism>
<protein>
    <submittedName>
        <fullName evidence="1">Uncharacterized protein</fullName>
    </submittedName>
</protein>
<dbReference type="EMBL" id="BARV01006672">
    <property type="protein sequence ID" value="GAI15816.1"/>
    <property type="molecule type" value="Genomic_DNA"/>
</dbReference>
<evidence type="ECO:0000313" key="1">
    <source>
        <dbReference type="EMBL" id="GAI15816.1"/>
    </source>
</evidence>
<feature type="non-terminal residue" evidence="1">
    <location>
        <position position="1"/>
    </location>
</feature>
<gene>
    <name evidence="1" type="ORF">S06H3_13665</name>
</gene>
<proteinExistence type="predicted"/>
<reference evidence="1" key="1">
    <citation type="journal article" date="2014" name="Front. Microbiol.">
        <title>High frequency of phylogenetically diverse reductive dehalogenase-homologous genes in deep subseafloor sedimentary metagenomes.</title>
        <authorList>
            <person name="Kawai M."/>
            <person name="Futagami T."/>
            <person name="Toyoda A."/>
            <person name="Takaki Y."/>
            <person name="Nishi S."/>
            <person name="Hori S."/>
            <person name="Arai W."/>
            <person name="Tsubouchi T."/>
            <person name="Morono Y."/>
            <person name="Uchiyama I."/>
            <person name="Ito T."/>
            <person name="Fujiyama A."/>
            <person name="Inagaki F."/>
            <person name="Takami H."/>
        </authorList>
    </citation>
    <scope>NUCLEOTIDE SEQUENCE</scope>
    <source>
        <strain evidence="1">Expedition CK06-06</strain>
    </source>
</reference>